<dbReference type="Proteomes" id="UP000010301">
    <property type="component" value="Unassembled WGS sequence"/>
</dbReference>
<accession>C0VZT2</accession>
<dbReference type="GO" id="GO:0016757">
    <property type="term" value="F:glycosyltransferase activity"/>
    <property type="evidence" value="ECO:0007669"/>
    <property type="project" value="UniProtKB-KW"/>
</dbReference>
<organism evidence="1 2">
    <name type="scientific">Gleimia coleocanis DSM 15436</name>
    <dbReference type="NCBI Taxonomy" id="525245"/>
    <lineage>
        <taxon>Bacteria</taxon>
        <taxon>Bacillati</taxon>
        <taxon>Actinomycetota</taxon>
        <taxon>Actinomycetes</taxon>
        <taxon>Actinomycetales</taxon>
        <taxon>Actinomycetaceae</taxon>
        <taxon>Gleimia</taxon>
    </lineage>
</organism>
<dbReference type="eggNOG" id="COG0438">
    <property type="taxonomic scope" value="Bacteria"/>
</dbReference>
<dbReference type="STRING" id="525245.HMPREF0044_0810"/>
<keyword evidence="2" id="KW-1185">Reference proteome</keyword>
<proteinExistence type="predicted"/>
<keyword evidence="1" id="KW-0328">Glycosyltransferase</keyword>
<evidence type="ECO:0000313" key="1">
    <source>
        <dbReference type="EMBL" id="EEH63791.1"/>
    </source>
</evidence>
<keyword evidence="1" id="KW-0808">Transferase</keyword>
<dbReference type="Gene3D" id="3.40.50.2000">
    <property type="entry name" value="Glycogen Phosphorylase B"/>
    <property type="match status" value="1"/>
</dbReference>
<name>C0VZT2_9ACTO</name>
<sequence>MPKMIYHVPYPLNFQATAGSGIRPVKMFQAFEAIGYEVLLVSGYGKERRAAIKEAKRRIRAGEKFDFLYSESATIATPLTDPKHLPPHFLLDFNFFRFCEANNIHTGVFYRDIYWLFPIYKQLTGTLVSFAMRRVFRWDLWNYRTTLTKLFLPSLEMGNYIPIVEREKFSALPPGAPASPAPLHRDQLSLLYVGGLGSHYRLHRLLEAVIQLPQVKLTICTPKNVWDACKDEYEHLLGNNVELIHLHGEELEPHFKQANVGCIAVESDEYWRFAVPIKLFDYLGHGLPVFATADTWAGKFVSQNECGWTVEYDVEAIKTQLESLSSLSWVEDMEAHIKTVSAENTWEERAREVARQLKAQ</sequence>
<dbReference type="EC" id="2.4.-.-" evidence="1"/>
<dbReference type="PANTHER" id="PTHR12526:SF630">
    <property type="entry name" value="GLYCOSYLTRANSFERASE"/>
    <property type="match status" value="1"/>
</dbReference>
<dbReference type="PANTHER" id="PTHR12526">
    <property type="entry name" value="GLYCOSYLTRANSFERASE"/>
    <property type="match status" value="1"/>
</dbReference>
<dbReference type="Pfam" id="PF13692">
    <property type="entry name" value="Glyco_trans_1_4"/>
    <property type="match status" value="1"/>
</dbReference>
<comment type="caution">
    <text evidence="1">The sequence shown here is derived from an EMBL/GenBank/DDBJ whole genome shotgun (WGS) entry which is preliminary data.</text>
</comment>
<reference evidence="1 2" key="1">
    <citation type="submission" date="2009-01" db="EMBL/GenBank/DDBJ databases">
        <authorList>
            <person name="Qin X."/>
            <person name="Bachman B."/>
            <person name="Battles P."/>
            <person name="Bell A."/>
            <person name="Bess C."/>
            <person name="Bickham C."/>
            <person name="Chaboub L."/>
            <person name="Chen D."/>
            <person name="Coyle M."/>
            <person name="Deiros D.R."/>
            <person name="Dinh H."/>
            <person name="Forbes L."/>
            <person name="Fowler G."/>
            <person name="Francisco L."/>
            <person name="Fu Q."/>
            <person name="Gubbala S."/>
            <person name="Hale W."/>
            <person name="Han Y."/>
            <person name="Hemphill L."/>
            <person name="Highlander S.K."/>
            <person name="Hirani K."/>
            <person name="Hogues M."/>
            <person name="Jackson L."/>
            <person name="Jakkamsetti A."/>
            <person name="Javaid M."/>
            <person name="Jiang H."/>
            <person name="Korchina V."/>
            <person name="Kovar C."/>
            <person name="Lara F."/>
            <person name="Lee S."/>
            <person name="Mata R."/>
            <person name="Mathew T."/>
            <person name="Moen C."/>
            <person name="Morales K."/>
            <person name="Munidasa M."/>
            <person name="Nazareth L."/>
            <person name="Ngo R."/>
            <person name="Nguyen L."/>
            <person name="Okwuonu G."/>
            <person name="Ongeri F."/>
            <person name="Patil S."/>
            <person name="Petrosino J."/>
            <person name="Pham C."/>
            <person name="Pham P."/>
            <person name="Pu L.-L."/>
            <person name="Puazo M."/>
            <person name="Raj R."/>
            <person name="Reid J."/>
            <person name="Rouhana J."/>
            <person name="Saada N."/>
            <person name="Shang Y."/>
            <person name="Simmons D."/>
            <person name="Thornton R."/>
            <person name="Warren J."/>
            <person name="Weissenberger G."/>
            <person name="Zhang J."/>
            <person name="Zhang L."/>
            <person name="Zhou C."/>
            <person name="Zhu D."/>
            <person name="Muzny D."/>
            <person name="Worley K."/>
            <person name="Gibbs R."/>
        </authorList>
    </citation>
    <scope>NUCLEOTIDE SEQUENCE [LARGE SCALE GENOMIC DNA]</scope>
    <source>
        <strain evidence="1 2">DSM 15436</strain>
    </source>
</reference>
<dbReference type="AlphaFoldDB" id="C0VZT2"/>
<gene>
    <name evidence="1" type="ORF">HMPREF0044_0810</name>
</gene>
<dbReference type="EMBL" id="ACFG01000030">
    <property type="protein sequence ID" value="EEH63791.1"/>
    <property type="molecule type" value="Genomic_DNA"/>
</dbReference>
<dbReference type="SUPFAM" id="SSF53756">
    <property type="entry name" value="UDP-Glycosyltransferase/glycogen phosphorylase"/>
    <property type="match status" value="1"/>
</dbReference>
<dbReference type="HOGENOM" id="CLU_064250_0_0_11"/>
<protein>
    <submittedName>
        <fullName evidence="1">Glycosyltransferase, group 1 family protein</fullName>
        <ecNumber evidence="1">2.4.-.-</ecNumber>
    </submittedName>
</protein>
<evidence type="ECO:0000313" key="2">
    <source>
        <dbReference type="Proteomes" id="UP000010301"/>
    </source>
</evidence>